<protein>
    <submittedName>
        <fullName evidence="1">Uncharacterized protein</fullName>
    </submittedName>
</protein>
<dbReference type="EMBL" id="QVQA01000056">
    <property type="protein sequence ID" value="KAF5097915.1"/>
    <property type="molecule type" value="Genomic_DNA"/>
</dbReference>
<sequence length="1534" mass="173112">MMSRRAKIRAPKKCFIANNGSQNISSDIDFTASWSILSSAIHEIHHKNASRLSFEELYRNAYTLVLRKFGKKLYESVQDEVRQHLQERVQLDLVPAVQDLVVSIDETSTEILRMTYNMWTDHCICMRMISDILMYLDRVYSKDAHVPLIYDAGLAIFRDAVIRHELLGPLIYKKILSEIYRDRAGQVIDRIALKHIVYMLEFLPVSKLDGDSIYFAEFEPMVCKATSDYYDKAAEDLLTESQNGAIYIKQTAQWLQAEEERCNLYLSIQSLPRLLDAVKAMLITKRFKTVMEFRTNGLRTWIENDQYSEIKLLHDLASLVTDTHDDTRSLLNGIIIEKGTEINNKINDSLAIIKAAKASGVKNKGDGLNPTSVAIQWVEDVLALKDKYDMILTKCYNSSTSIREAVESSFSQFVNKIPKVSEYLSLFVDDNMKKSLKGKSDTEIEEVLDKAVILFRFISDKDLFETYYKAHFAKRLLNGRSLSDDIERSMIAKLKMEIGTSFTSKLEGMFRDMKISKDIMVEYKALEKKPGGIDMSVNILTSSVWPMTLVTAASKVIYPPEVETARKAFEEFYLTRHNGRKLEWNNSMGTVDVRARYKNKTHEINMPTYAMIILILFNELEDGESLTFEQIKEATNIPDADLVRHLQSLAVAPRTRLLRKEPMSKNVSPGDRFSVNNNFESPMTRLKVLAVTSSNRAETEVEKKETMEKVDASRKHEADATIVRIMKARKTLDHPNLMVEVTTQLSARFKPVPSFIKQRIEDLINREYLRRDEEKRTLYHYVPQSYYDMTPEQQAQAGAEAMMRFMTSCPGKSVFAGVTGFALDMGKRAYSSAKNFGFIGAVFTGTECSIESTMSGPPGGTERVLRRAPQPRQFYTPEVHVIKHRANPRLQAQQAQQPVANANGTYSMPLASAGWANNQAAPHFNHYVPQQPQQFQQYQPPAHQPQIQHIQQQQLGYQQQQQQQQQQHLQHAQAPQPYAHQPQIQSIVASPIVTPANNPQTFQSAQYVPSSNANGYDRRNTATSGNFFGQGAQGVTLMNRILMALRSQIHSEEDWALVALMQVSFTSPEACNFKTQPTLADTLLKRVHSRCFPAEPEVVESNSSKFTVGLERPYLTGNTVKEQQKVLEALLVIRNTSFDSENAQYLAQSEQCREILVHGINLPDARIYAEFKHMCFEIVEALSFYLKFTNPSDVLFTAVVKTLTSDDRNSDRSLLIPALRSLARFLIRDEAGMAESVPFALTIQVLRYLLLEGDDELITVSLDYLYQYTARRANVEKLLSQVSTTSEVTFAFVVKQLVRLLTSGMLDPSKPQDYIRLPRLAPKPVPSGPPALTQSILNELLALPEPMRATQWIRASYEHEPTGEVTQISLWKAYEAQFESYARNSSVRLLPAVDFIKNVTSAFQSSAAMVVNLPNGQKKFIIKGIVPRENAVSPSSYVLPDGTTTTNPQATTPAPAAAVKPEKAAVPPTFGVTVALVLNNIAKAGPTNVRELIATFGEELMDASLQNEALQPYVMDLLETLSQPANHGDDDDNN</sequence>
<gene>
    <name evidence="1" type="ORF">D0Z00_002212</name>
</gene>
<reference evidence="1 2" key="1">
    <citation type="journal article" date="2020" name="Front. Microbiol.">
        <title>Phenotypic and Genetic Characterization of the Cheese Ripening Yeast Geotrichum candidum.</title>
        <authorList>
            <person name="Perkins V."/>
            <person name="Vignola S."/>
            <person name="Lessard M.H."/>
            <person name="Plante P.L."/>
            <person name="Corbeil J."/>
            <person name="Dugat-Bony E."/>
            <person name="Frenette M."/>
            <person name="Labrie S."/>
        </authorList>
    </citation>
    <scope>NUCLEOTIDE SEQUENCE [LARGE SCALE GENOMIC DNA]</scope>
    <source>
        <strain evidence="1 2">LMA-1147</strain>
    </source>
</reference>
<comment type="caution">
    <text evidence="1">The sequence shown here is derived from an EMBL/GenBank/DDBJ whole genome shotgun (WGS) entry which is preliminary data.</text>
</comment>
<evidence type="ECO:0000313" key="1">
    <source>
        <dbReference type="EMBL" id="KAF5097915.1"/>
    </source>
</evidence>
<accession>A0ACB6V4T8</accession>
<proteinExistence type="predicted"/>
<evidence type="ECO:0000313" key="2">
    <source>
        <dbReference type="Proteomes" id="UP000744676"/>
    </source>
</evidence>
<dbReference type="Proteomes" id="UP000744676">
    <property type="component" value="Unassembled WGS sequence"/>
</dbReference>
<name>A0ACB6V4T8_9ASCO</name>
<organism evidence="1 2">
    <name type="scientific">Geotrichum galactomycetum</name>
    <dbReference type="NCBI Taxonomy" id="27317"/>
    <lineage>
        <taxon>Eukaryota</taxon>
        <taxon>Fungi</taxon>
        <taxon>Dikarya</taxon>
        <taxon>Ascomycota</taxon>
        <taxon>Saccharomycotina</taxon>
        <taxon>Dipodascomycetes</taxon>
        <taxon>Dipodascales</taxon>
        <taxon>Dipodascaceae</taxon>
        <taxon>Geotrichum</taxon>
    </lineage>
</organism>
<keyword evidence="2" id="KW-1185">Reference proteome</keyword>